<feature type="coiled-coil region" evidence="8">
    <location>
        <begin position="327"/>
        <end position="375"/>
    </location>
</feature>
<evidence type="ECO:0000313" key="10">
    <source>
        <dbReference type="Proteomes" id="UP001165492"/>
    </source>
</evidence>
<keyword evidence="5" id="KW-0812">Transmembrane</keyword>
<keyword evidence="6" id="KW-0472">Membrane</keyword>
<dbReference type="Pfam" id="PF02321">
    <property type="entry name" value="OEP"/>
    <property type="match status" value="2"/>
</dbReference>
<proteinExistence type="inferred from homology"/>
<sequence>MMKQTLWKRQLMAALTGGFLVLHTVSGFAAPIELSLEESIARALQNNPAIKIADADRQGAEYNIRVAKGGKLPTLKLEHSDGRSKTYVKDTASIGNEFGSSVTLEMNLYTGGEVEGAVEKAKIGLKVADLDVEKSKQQIKLDATNGYFTILQTRNTVKVDQESVDQMAAHLKNVEAQYNVGTQAKSDVLRSQVELANNQQVLTKAQNAYELAVSNLNNIMGLPLNTEIQIKDELVHEPYNLSLEDSINYAMSNRPEAIQADHNIEIAKQSVKIAKAGNLPTVAASASKKWADDDFPGTDDNGWSIGLKATWTPFDSGVTNAQIKKSNSEVEKSLQTAKQTKDTVQLEVRQAYLNMIEAEKRISTSQVTVEQAEEDFKIAQVRYSAGVGTNTDVIDAQVALTQAKNNYIQAMYDFNTSKANLTKAMGVPVETVK</sequence>
<dbReference type="Proteomes" id="UP001165492">
    <property type="component" value="Unassembled WGS sequence"/>
</dbReference>
<gene>
    <name evidence="9" type="ORF">LMF89_02335</name>
</gene>
<keyword evidence="10" id="KW-1185">Reference proteome</keyword>
<comment type="subcellular location">
    <subcellularLocation>
        <location evidence="1">Cell outer membrane</location>
    </subcellularLocation>
</comment>
<comment type="caution">
    <text evidence="9">The sequence shown here is derived from an EMBL/GenBank/DDBJ whole genome shotgun (WGS) entry which is preliminary data.</text>
</comment>
<dbReference type="Gene3D" id="1.20.1600.10">
    <property type="entry name" value="Outer membrane efflux proteins (OEP)"/>
    <property type="match status" value="1"/>
</dbReference>
<evidence type="ECO:0000256" key="1">
    <source>
        <dbReference type="ARBA" id="ARBA00004442"/>
    </source>
</evidence>
<dbReference type="RefSeq" id="WP_229533715.1">
    <property type="nucleotide sequence ID" value="NZ_JAJHJB010000002.1"/>
</dbReference>
<evidence type="ECO:0000256" key="3">
    <source>
        <dbReference type="ARBA" id="ARBA00022448"/>
    </source>
</evidence>
<dbReference type="PANTHER" id="PTHR30026:SF20">
    <property type="entry name" value="OUTER MEMBRANE PROTEIN TOLC"/>
    <property type="match status" value="1"/>
</dbReference>
<keyword evidence="8" id="KW-0175">Coiled coil</keyword>
<organism evidence="9 10">
    <name type="scientific">Pelosinus baikalensis</name>
    <dbReference type="NCBI Taxonomy" id="2892015"/>
    <lineage>
        <taxon>Bacteria</taxon>
        <taxon>Bacillati</taxon>
        <taxon>Bacillota</taxon>
        <taxon>Negativicutes</taxon>
        <taxon>Selenomonadales</taxon>
        <taxon>Sporomusaceae</taxon>
        <taxon>Pelosinus</taxon>
    </lineage>
</organism>
<dbReference type="InterPro" id="IPR003423">
    <property type="entry name" value="OMP_efflux"/>
</dbReference>
<protein>
    <submittedName>
        <fullName evidence="9">TolC family protein</fullName>
    </submittedName>
</protein>
<name>A0ABS8HNJ5_9FIRM</name>
<evidence type="ECO:0000256" key="2">
    <source>
        <dbReference type="ARBA" id="ARBA00007613"/>
    </source>
</evidence>
<evidence type="ECO:0000256" key="4">
    <source>
        <dbReference type="ARBA" id="ARBA00022452"/>
    </source>
</evidence>
<evidence type="ECO:0000256" key="5">
    <source>
        <dbReference type="ARBA" id="ARBA00022692"/>
    </source>
</evidence>
<dbReference type="InterPro" id="IPR028351">
    <property type="entry name" value="CyaE"/>
</dbReference>
<keyword evidence="3" id="KW-0813">Transport</keyword>
<comment type="similarity">
    <text evidence="2">Belongs to the outer membrane factor (OMF) (TC 1.B.17) family.</text>
</comment>
<evidence type="ECO:0000313" key="9">
    <source>
        <dbReference type="EMBL" id="MCC5464201.1"/>
    </source>
</evidence>
<evidence type="ECO:0000256" key="8">
    <source>
        <dbReference type="SAM" id="Coils"/>
    </source>
</evidence>
<evidence type="ECO:0000256" key="7">
    <source>
        <dbReference type="ARBA" id="ARBA00023237"/>
    </source>
</evidence>
<dbReference type="EMBL" id="JAJHJB010000002">
    <property type="protein sequence ID" value="MCC5464201.1"/>
    <property type="molecule type" value="Genomic_DNA"/>
</dbReference>
<dbReference type="PANTHER" id="PTHR30026">
    <property type="entry name" value="OUTER MEMBRANE PROTEIN TOLC"/>
    <property type="match status" value="1"/>
</dbReference>
<dbReference type="InterPro" id="IPR051906">
    <property type="entry name" value="TolC-like"/>
</dbReference>
<accession>A0ABS8HNJ5</accession>
<evidence type="ECO:0000256" key="6">
    <source>
        <dbReference type="ARBA" id="ARBA00023136"/>
    </source>
</evidence>
<keyword evidence="7" id="KW-0998">Cell outer membrane</keyword>
<keyword evidence="4" id="KW-1134">Transmembrane beta strand</keyword>
<dbReference type="SUPFAM" id="SSF56954">
    <property type="entry name" value="Outer membrane efflux proteins (OEP)"/>
    <property type="match status" value="1"/>
</dbReference>
<reference evidence="9" key="1">
    <citation type="submission" date="2021-11" db="EMBL/GenBank/DDBJ databases">
        <title>Description of a new species Pelosinus isolated from the bottom sediments of Lake Baikal.</title>
        <authorList>
            <person name="Zakharyuk A."/>
        </authorList>
    </citation>
    <scope>NUCLEOTIDE SEQUENCE</scope>
    <source>
        <strain evidence="9">Bkl1</strain>
    </source>
</reference>
<dbReference type="PIRSF" id="PIRSF001892">
    <property type="entry name" value="CyaE"/>
    <property type="match status" value="1"/>
</dbReference>